<evidence type="ECO:0000259" key="1">
    <source>
        <dbReference type="Pfam" id="PF19259"/>
    </source>
</evidence>
<dbReference type="InterPro" id="IPR045358">
    <property type="entry name" value="Ty3_capsid"/>
</dbReference>
<keyword evidence="3" id="KW-1185">Reference proteome</keyword>
<dbReference type="Proteomes" id="UP000326396">
    <property type="component" value="Linkage Group LG2"/>
</dbReference>
<proteinExistence type="predicted"/>
<dbReference type="AlphaFoldDB" id="A0A5N6NBI0"/>
<reference evidence="2 3" key="1">
    <citation type="submission" date="2019-05" db="EMBL/GenBank/DDBJ databases">
        <title>Mikania micrantha, genome provides insights into the molecular mechanism of rapid growth.</title>
        <authorList>
            <person name="Liu B."/>
        </authorList>
    </citation>
    <scope>NUCLEOTIDE SEQUENCE [LARGE SCALE GENOMIC DNA]</scope>
    <source>
        <strain evidence="2">NLD-2019</strain>
        <tissue evidence="2">Leaf</tissue>
    </source>
</reference>
<organism evidence="2 3">
    <name type="scientific">Mikania micrantha</name>
    <name type="common">bitter vine</name>
    <dbReference type="NCBI Taxonomy" id="192012"/>
    <lineage>
        <taxon>Eukaryota</taxon>
        <taxon>Viridiplantae</taxon>
        <taxon>Streptophyta</taxon>
        <taxon>Embryophyta</taxon>
        <taxon>Tracheophyta</taxon>
        <taxon>Spermatophyta</taxon>
        <taxon>Magnoliopsida</taxon>
        <taxon>eudicotyledons</taxon>
        <taxon>Gunneridae</taxon>
        <taxon>Pentapetalae</taxon>
        <taxon>asterids</taxon>
        <taxon>campanulids</taxon>
        <taxon>Asterales</taxon>
        <taxon>Asteraceae</taxon>
        <taxon>Asteroideae</taxon>
        <taxon>Heliantheae alliance</taxon>
        <taxon>Eupatorieae</taxon>
        <taxon>Mikania</taxon>
    </lineage>
</organism>
<evidence type="ECO:0000313" key="3">
    <source>
        <dbReference type="Proteomes" id="UP000326396"/>
    </source>
</evidence>
<dbReference type="Pfam" id="PF19259">
    <property type="entry name" value="Ty3_capsid"/>
    <property type="match status" value="1"/>
</dbReference>
<accession>A0A5N6NBI0</accession>
<comment type="caution">
    <text evidence="2">The sequence shown here is derived from an EMBL/GenBank/DDBJ whole genome shotgun (WGS) entry which is preliminary data.</text>
</comment>
<dbReference type="EMBL" id="SZYD01000012">
    <property type="protein sequence ID" value="KAD4585211.1"/>
    <property type="molecule type" value="Genomic_DNA"/>
</dbReference>
<evidence type="ECO:0000313" key="2">
    <source>
        <dbReference type="EMBL" id="KAD4585211.1"/>
    </source>
</evidence>
<name>A0A5N6NBI0_9ASTR</name>
<sequence length="192" mass="21977">MGHSVSSPVEPEDLTFEKGRKRLLTEAELRMGSSRSNISCKSQQWPTSTLISIIRQMELRLKLAQLSIQGVAQHWFTVVTQVHDSLTWTDFQVELLQRFSGLEIHNPYEQLATIKQVDSILDHIDDFEYLLSLVPRLSESQTLGYFIAGLREDVKKWVRLHRPQTCLDAIYLAKDVEAVLRPSVTTGPLARF</sequence>
<gene>
    <name evidence="2" type="ORF">E3N88_22812</name>
</gene>
<feature type="domain" description="Ty3 transposon capsid-like protein" evidence="1">
    <location>
        <begin position="65"/>
        <end position="179"/>
    </location>
</feature>
<dbReference type="OrthoDB" id="1749511at2759"/>
<protein>
    <recommendedName>
        <fullName evidence="1">Ty3 transposon capsid-like protein domain-containing protein</fullName>
    </recommendedName>
</protein>